<dbReference type="GO" id="GO:0004144">
    <property type="term" value="F:diacylglycerol O-acyltransferase activity"/>
    <property type="evidence" value="ECO:0007669"/>
    <property type="project" value="UniProtKB-EC"/>
</dbReference>
<dbReference type="GO" id="GO:0019432">
    <property type="term" value="P:triglyceride biosynthetic process"/>
    <property type="evidence" value="ECO:0007669"/>
    <property type="project" value="TreeGrafter"/>
</dbReference>
<evidence type="ECO:0000256" key="15">
    <source>
        <dbReference type="SAM" id="SignalP"/>
    </source>
</evidence>
<dbReference type="GO" id="GO:0005789">
    <property type="term" value="C:endoplasmic reticulum membrane"/>
    <property type="evidence" value="ECO:0007669"/>
    <property type="project" value="UniProtKB-SubCell"/>
</dbReference>
<comment type="similarity">
    <text evidence="4">Belongs to the diacylglycerol acyltransferase family.</text>
</comment>
<reference evidence="16 17" key="1">
    <citation type="journal article" date="2010" name="Plant Cell">
        <title>The Chlorella variabilis NC64A genome reveals adaptation to photosymbiosis, coevolution with viruses, and cryptic sex.</title>
        <authorList>
            <person name="Blanc G."/>
            <person name="Duncan G."/>
            <person name="Agarkova I."/>
            <person name="Borodovsky M."/>
            <person name="Gurnon J."/>
            <person name="Kuo A."/>
            <person name="Lindquist E."/>
            <person name="Lucas S."/>
            <person name="Pangilinan J."/>
            <person name="Polle J."/>
            <person name="Salamov A."/>
            <person name="Terry A."/>
            <person name="Yamada T."/>
            <person name="Dunigan D.D."/>
            <person name="Grigoriev I.V."/>
            <person name="Claverie J.M."/>
            <person name="Van Etten J.L."/>
        </authorList>
    </citation>
    <scope>NUCLEOTIDE SEQUENCE [LARGE SCALE GENOMIC DNA]</scope>
    <source>
        <strain evidence="16 17">NC64A</strain>
    </source>
</reference>
<dbReference type="Pfam" id="PF03982">
    <property type="entry name" value="DAGAT"/>
    <property type="match status" value="1"/>
</dbReference>
<evidence type="ECO:0000256" key="12">
    <source>
        <dbReference type="ARBA" id="ARBA00023098"/>
    </source>
</evidence>
<feature type="signal peptide" evidence="15">
    <location>
        <begin position="1"/>
        <end position="20"/>
    </location>
</feature>
<dbReference type="GeneID" id="17353775"/>
<keyword evidence="13" id="KW-0472">Membrane</keyword>
<protein>
    <recommendedName>
        <fullName evidence="5">diacylglycerol O-acyltransferase</fullName>
        <ecNumber evidence="5">2.3.1.20</ecNumber>
    </recommendedName>
</protein>
<evidence type="ECO:0000256" key="4">
    <source>
        <dbReference type="ARBA" id="ARBA00005420"/>
    </source>
</evidence>
<evidence type="ECO:0000256" key="6">
    <source>
        <dbReference type="ARBA" id="ARBA00022516"/>
    </source>
</evidence>
<sequence>MLRLPLLLYHLWIISPAGRAAVAHSRWPWLLRRLPLWRGFLTYFPGSRIVKTADLDPQRRYIFAGHPHGLLGNCYFLAFCTDVLDFRQLYPGIRLSIGVLDLNLCVSFCREICLLFGLCDVDRHTLLARLRQGPGSAVFLAVGGAAESLLTQPGTMDLVLKRRKGFVRVALEAGADLVPVLAFGENEVYQRSQLVPGSLADRMQTATKQICGFTVPRGYGRGILNLKSGPLPERRPLVTVIGEPLRDLRSEDGRAVVEECHARYCAALQALYDKYKDEFAPSRVRDMRFVE</sequence>
<keyword evidence="15" id="KW-0732">Signal</keyword>
<evidence type="ECO:0000256" key="7">
    <source>
        <dbReference type="ARBA" id="ARBA00022679"/>
    </source>
</evidence>
<dbReference type="InParanoid" id="E1ZID2"/>
<dbReference type="EMBL" id="GL433848">
    <property type="protein sequence ID" value="EFN54313.1"/>
    <property type="molecule type" value="Genomic_DNA"/>
</dbReference>
<evidence type="ECO:0000256" key="13">
    <source>
        <dbReference type="ARBA" id="ARBA00023136"/>
    </source>
</evidence>
<feature type="chain" id="PRO_5003156239" description="diacylglycerol O-acyltransferase" evidence="15">
    <location>
        <begin position="21"/>
        <end position="291"/>
    </location>
</feature>
<dbReference type="RefSeq" id="XP_005846415.1">
    <property type="nucleotide sequence ID" value="XM_005846353.1"/>
</dbReference>
<keyword evidence="11" id="KW-1133">Transmembrane helix</keyword>
<evidence type="ECO:0000256" key="1">
    <source>
        <dbReference type="ARBA" id="ARBA00004477"/>
    </source>
</evidence>
<evidence type="ECO:0000256" key="11">
    <source>
        <dbReference type="ARBA" id="ARBA00022989"/>
    </source>
</evidence>
<evidence type="ECO:0000313" key="17">
    <source>
        <dbReference type="Proteomes" id="UP000008141"/>
    </source>
</evidence>
<comment type="subcellular location">
    <subcellularLocation>
        <location evidence="1">Endoplasmic reticulum membrane</location>
        <topology evidence="1">Multi-pass membrane protein</topology>
    </subcellularLocation>
</comment>
<evidence type="ECO:0000256" key="3">
    <source>
        <dbReference type="ARBA" id="ARBA00005189"/>
    </source>
</evidence>
<keyword evidence="9" id="KW-0319">Glycerol metabolism</keyword>
<keyword evidence="8" id="KW-0812">Transmembrane</keyword>
<evidence type="ECO:0000313" key="16">
    <source>
        <dbReference type="EMBL" id="EFN54313.1"/>
    </source>
</evidence>
<dbReference type="GO" id="GO:0006071">
    <property type="term" value="P:glycerol metabolic process"/>
    <property type="evidence" value="ECO:0007669"/>
    <property type="project" value="UniProtKB-KW"/>
</dbReference>
<gene>
    <name evidence="16" type="ORF">CHLNCDRAFT_25068</name>
</gene>
<dbReference type="Proteomes" id="UP000008141">
    <property type="component" value="Unassembled WGS sequence"/>
</dbReference>
<keyword evidence="10" id="KW-0256">Endoplasmic reticulum</keyword>
<evidence type="ECO:0000256" key="5">
    <source>
        <dbReference type="ARBA" id="ARBA00013244"/>
    </source>
</evidence>
<evidence type="ECO:0000256" key="9">
    <source>
        <dbReference type="ARBA" id="ARBA00022798"/>
    </source>
</evidence>
<keyword evidence="6" id="KW-0444">Lipid biosynthesis</keyword>
<dbReference type="CDD" id="cd07987">
    <property type="entry name" value="LPLAT_MGAT-like"/>
    <property type="match status" value="1"/>
</dbReference>
<evidence type="ECO:0000256" key="8">
    <source>
        <dbReference type="ARBA" id="ARBA00022692"/>
    </source>
</evidence>
<dbReference type="AlphaFoldDB" id="E1ZID2"/>
<dbReference type="EC" id="2.3.1.20" evidence="5"/>
<dbReference type="KEGG" id="cvr:CHLNCDRAFT_25068"/>
<keyword evidence="7" id="KW-0808">Transferase</keyword>
<dbReference type="PANTHER" id="PTHR12317:SF0">
    <property type="entry name" value="ACYLTRANSFERASE"/>
    <property type="match status" value="1"/>
</dbReference>
<accession>E1ZID2</accession>
<dbReference type="OrthoDB" id="264532at2759"/>
<proteinExistence type="inferred from homology"/>
<comment type="pathway">
    <text evidence="2">Glycerolipid metabolism; triacylglycerol biosynthesis.</text>
</comment>
<name>E1ZID2_CHLVA</name>
<comment type="pathway">
    <text evidence="3">Lipid metabolism.</text>
</comment>
<keyword evidence="12" id="KW-0443">Lipid metabolism</keyword>
<evidence type="ECO:0000256" key="14">
    <source>
        <dbReference type="ARBA" id="ARBA00023315"/>
    </source>
</evidence>
<dbReference type="InterPro" id="IPR007130">
    <property type="entry name" value="DAGAT"/>
</dbReference>
<keyword evidence="14" id="KW-0012">Acyltransferase</keyword>
<keyword evidence="17" id="KW-1185">Reference proteome</keyword>
<dbReference type="eggNOG" id="KOG0831">
    <property type="taxonomic scope" value="Eukaryota"/>
</dbReference>
<dbReference type="PANTHER" id="PTHR12317">
    <property type="entry name" value="DIACYLGLYCEROL O-ACYLTRANSFERASE"/>
    <property type="match status" value="1"/>
</dbReference>
<evidence type="ECO:0000256" key="2">
    <source>
        <dbReference type="ARBA" id="ARBA00004771"/>
    </source>
</evidence>
<dbReference type="STRING" id="554065.E1ZID2"/>
<organism evidence="17">
    <name type="scientific">Chlorella variabilis</name>
    <name type="common">Green alga</name>
    <dbReference type="NCBI Taxonomy" id="554065"/>
    <lineage>
        <taxon>Eukaryota</taxon>
        <taxon>Viridiplantae</taxon>
        <taxon>Chlorophyta</taxon>
        <taxon>core chlorophytes</taxon>
        <taxon>Trebouxiophyceae</taxon>
        <taxon>Chlorellales</taxon>
        <taxon>Chlorellaceae</taxon>
        <taxon>Chlorella clade</taxon>
        <taxon>Chlorella</taxon>
    </lineage>
</organism>
<evidence type="ECO:0000256" key="10">
    <source>
        <dbReference type="ARBA" id="ARBA00022824"/>
    </source>
</evidence>